<reference evidence="2" key="2">
    <citation type="journal article" date="2015" name="Data Brief">
        <title>Shoot transcriptome of the giant reed, Arundo donax.</title>
        <authorList>
            <person name="Barrero R.A."/>
            <person name="Guerrero F.D."/>
            <person name="Moolhuijzen P."/>
            <person name="Goolsby J.A."/>
            <person name="Tidwell J."/>
            <person name="Bellgard S.E."/>
            <person name="Bellgard M.I."/>
        </authorList>
    </citation>
    <scope>NUCLEOTIDE SEQUENCE</scope>
    <source>
        <tissue evidence="2">Shoot tissue taken approximately 20 cm above the soil surface</tissue>
    </source>
</reference>
<feature type="region of interest" description="Disordered" evidence="1">
    <location>
        <begin position="1"/>
        <end position="27"/>
    </location>
</feature>
<evidence type="ECO:0000256" key="1">
    <source>
        <dbReference type="SAM" id="MobiDB-lite"/>
    </source>
</evidence>
<organism evidence="2">
    <name type="scientific">Arundo donax</name>
    <name type="common">Giant reed</name>
    <name type="synonym">Donax arundinaceus</name>
    <dbReference type="NCBI Taxonomy" id="35708"/>
    <lineage>
        <taxon>Eukaryota</taxon>
        <taxon>Viridiplantae</taxon>
        <taxon>Streptophyta</taxon>
        <taxon>Embryophyta</taxon>
        <taxon>Tracheophyta</taxon>
        <taxon>Spermatophyta</taxon>
        <taxon>Magnoliopsida</taxon>
        <taxon>Liliopsida</taxon>
        <taxon>Poales</taxon>
        <taxon>Poaceae</taxon>
        <taxon>PACMAD clade</taxon>
        <taxon>Arundinoideae</taxon>
        <taxon>Arundineae</taxon>
        <taxon>Arundo</taxon>
    </lineage>
</organism>
<protein>
    <submittedName>
        <fullName evidence="2">Uncharacterized protein</fullName>
    </submittedName>
</protein>
<dbReference type="EMBL" id="GBRH01198763">
    <property type="protein sequence ID" value="JAD99132.1"/>
    <property type="molecule type" value="Transcribed_RNA"/>
</dbReference>
<evidence type="ECO:0000313" key="2">
    <source>
        <dbReference type="EMBL" id="JAD99132.1"/>
    </source>
</evidence>
<proteinExistence type="predicted"/>
<accession>A0A0A9ET01</accession>
<sequence length="27" mass="2897">MQAGRGRRGTPMFRGKGSVPPSLSLRP</sequence>
<name>A0A0A9ET01_ARUDO</name>
<dbReference type="AlphaFoldDB" id="A0A0A9ET01"/>
<reference evidence="2" key="1">
    <citation type="submission" date="2014-09" db="EMBL/GenBank/DDBJ databases">
        <authorList>
            <person name="Magalhaes I.L.F."/>
            <person name="Oliveira U."/>
            <person name="Santos F.R."/>
            <person name="Vidigal T.H.D.A."/>
            <person name="Brescovit A.D."/>
            <person name="Santos A.J."/>
        </authorList>
    </citation>
    <scope>NUCLEOTIDE SEQUENCE</scope>
    <source>
        <tissue evidence="2">Shoot tissue taken approximately 20 cm above the soil surface</tissue>
    </source>
</reference>